<dbReference type="PANTHER" id="PTHR10972:SF102">
    <property type="entry name" value="OXYSTEROL-BINDING PROTEIN"/>
    <property type="match status" value="1"/>
</dbReference>
<dbReference type="PANTHER" id="PTHR10972">
    <property type="entry name" value="OXYSTEROL-BINDING PROTEIN-RELATED"/>
    <property type="match status" value="1"/>
</dbReference>
<dbReference type="Proteomes" id="UP001064489">
    <property type="component" value="Chromosome 6"/>
</dbReference>
<name>A0AAD5JBM1_ACENE</name>
<dbReference type="InterPro" id="IPR037239">
    <property type="entry name" value="OSBP_sf"/>
</dbReference>
<dbReference type="FunFam" id="2.40.160.120:FF:000011">
    <property type="entry name" value="Oxysterol-binding protein-related protein 4C"/>
    <property type="match status" value="1"/>
</dbReference>
<reference evidence="6" key="2">
    <citation type="submission" date="2023-02" db="EMBL/GenBank/DDBJ databases">
        <authorList>
            <person name="Swenson N.G."/>
            <person name="Wegrzyn J.L."/>
            <person name="Mcevoy S.L."/>
        </authorList>
    </citation>
    <scope>NUCLEOTIDE SEQUENCE</scope>
    <source>
        <strain evidence="6">91603</strain>
        <tissue evidence="6">Leaf</tissue>
    </source>
</reference>
<comment type="similarity">
    <text evidence="2 5">Belongs to the OSBP family.</text>
</comment>
<dbReference type="AlphaFoldDB" id="A0AAD5JBM1"/>
<dbReference type="GO" id="GO:0016020">
    <property type="term" value="C:membrane"/>
    <property type="evidence" value="ECO:0007669"/>
    <property type="project" value="TreeGrafter"/>
</dbReference>
<keyword evidence="3" id="KW-0445">Lipid transport</keyword>
<dbReference type="GO" id="GO:0005829">
    <property type="term" value="C:cytosol"/>
    <property type="evidence" value="ECO:0007669"/>
    <property type="project" value="TreeGrafter"/>
</dbReference>
<comment type="function">
    <text evidence="1">May be involved in the transport of sterols.</text>
</comment>
<dbReference type="Gene3D" id="2.40.160.120">
    <property type="match status" value="1"/>
</dbReference>
<dbReference type="Gene3D" id="3.30.70.3490">
    <property type="match status" value="1"/>
</dbReference>
<dbReference type="PROSITE" id="PS01013">
    <property type="entry name" value="OSBP"/>
    <property type="match status" value="1"/>
</dbReference>
<comment type="caution">
    <text evidence="6">The sequence shown here is derived from an EMBL/GenBank/DDBJ whole genome shotgun (WGS) entry which is preliminary data.</text>
</comment>
<evidence type="ECO:0000256" key="4">
    <source>
        <dbReference type="ARBA" id="ARBA00023121"/>
    </source>
</evidence>
<accession>A0AAD5JBM1</accession>
<dbReference type="Pfam" id="PF01237">
    <property type="entry name" value="Oxysterol_BP"/>
    <property type="match status" value="1"/>
</dbReference>
<sequence>MLYNTNSPSLPRCRSSVSPFILYIERRNTQRRKYRLTKNPIPAQIAEAPLQYSFSLSGLALYSLLYISDPSRPMIKEGEEKKRVVILTNPLTLEGDSSVDYRAPNLLQRILSLFKNVGTGSDLTSFQLPAMFNFPKSQLQCFGESVYCVGNDMVSNINKMETSVERFTCVVAWSISTLRPVMFGLAPYNPILGETHHVSNANLNVLLEQVSHHPPVSALHATDQDQNVEMLWCQHPLPKFRGAWVETEVHGKRLLKLHNHRETYEMNSPNLLIRFLPVPGVDWVGNVKIKCPETGLEAELCYRANSFLGRRKNYRAIKGKIYQSSSSNILYEIDGHWDRTVTLKDMNNGKTRVIYNATEVLSGLKTPTVKDLEAVWGSESAAVWSEVNQAILSKDWEKATEAKTDVEKKQRELLKGRESVGETWVPKHFKVTCSMEGSWDCSPIHKWVPPAPIVIPF</sequence>
<evidence type="ECO:0000313" key="7">
    <source>
        <dbReference type="Proteomes" id="UP001064489"/>
    </source>
</evidence>
<dbReference type="SUPFAM" id="SSF144000">
    <property type="entry name" value="Oxysterol-binding protein-like"/>
    <property type="match status" value="1"/>
</dbReference>
<keyword evidence="4" id="KW-0446">Lipid-binding</keyword>
<evidence type="ECO:0008006" key="8">
    <source>
        <dbReference type="Google" id="ProtNLM"/>
    </source>
</evidence>
<keyword evidence="7" id="KW-1185">Reference proteome</keyword>
<gene>
    <name evidence="6" type="ORF">LWI28_018463</name>
</gene>
<dbReference type="InterPro" id="IPR000648">
    <property type="entry name" value="Oxysterol-bd"/>
</dbReference>
<evidence type="ECO:0000256" key="1">
    <source>
        <dbReference type="ARBA" id="ARBA00003361"/>
    </source>
</evidence>
<dbReference type="GO" id="GO:0006869">
    <property type="term" value="P:lipid transport"/>
    <property type="evidence" value="ECO:0007669"/>
    <property type="project" value="UniProtKB-KW"/>
</dbReference>
<protein>
    <recommendedName>
        <fullName evidence="8">Oxysterol-binding protein</fullName>
    </recommendedName>
</protein>
<evidence type="ECO:0000256" key="2">
    <source>
        <dbReference type="ARBA" id="ARBA00008842"/>
    </source>
</evidence>
<evidence type="ECO:0000313" key="6">
    <source>
        <dbReference type="EMBL" id="KAI9192111.1"/>
    </source>
</evidence>
<keyword evidence="3" id="KW-0813">Transport</keyword>
<organism evidence="6 7">
    <name type="scientific">Acer negundo</name>
    <name type="common">Box elder</name>
    <dbReference type="NCBI Taxonomy" id="4023"/>
    <lineage>
        <taxon>Eukaryota</taxon>
        <taxon>Viridiplantae</taxon>
        <taxon>Streptophyta</taxon>
        <taxon>Embryophyta</taxon>
        <taxon>Tracheophyta</taxon>
        <taxon>Spermatophyta</taxon>
        <taxon>Magnoliopsida</taxon>
        <taxon>eudicotyledons</taxon>
        <taxon>Gunneridae</taxon>
        <taxon>Pentapetalae</taxon>
        <taxon>rosids</taxon>
        <taxon>malvids</taxon>
        <taxon>Sapindales</taxon>
        <taxon>Sapindaceae</taxon>
        <taxon>Hippocastanoideae</taxon>
        <taxon>Acereae</taxon>
        <taxon>Acer</taxon>
    </lineage>
</organism>
<dbReference type="InterPro" id="IPR018494">
    <property type="entry name" value="Oxysterol-bd_CS"/>
</dbReference>
<reference evidence="6" key="1">
    <citation type="journal article" date="2022" name="Plant J.">
        <title>Strategies of tolerance reflected in two North American maple genomes.</title>
        <authorList>
            <person name="McEvoy S.L."/>
            <person name="Sezen U.U."/>
            <person name="Trouern-Trend A."/>
            <person name="McMahon S.M."/>
            <person name="Schaberg P.G."/>
            <person name="Yang J."/>
            <person name="Wegrzyn J.L."/>
            <person name="Swenson N.G."/>
        </authorList>
    </citation>
    <scope>NUCLEOTIDE SEQUENCE</scope>
    <source>
        <strain evidence="6">91603</strain>
    </source>
</reference>
<dbReference type="FunFam" id="3.30.70.3490:FF:000007">
    <property type="entry name" value="Oxysterol-binding protein-related protein 4B"/>
    <property type="match status" value="1"/>
</dbReference>
<proteinExistence type="inferred from homology"/>
<evidence type="ECO:0000256" key="3">
    <source>
        <dbReference type="ARBA" id="ARBA00023055"/>
    </source>
</evidence>
<dbReference type="GO" id="GO:0032934">
    <property type="term" value="F:sterol binding"/>
    <property type="evidence" value="ECO:0007669"/>
    <property type="project" value="TreeGrafter"/>
</dbReference>
<evidence type="ECO:0000256" key="5">
    <source>
        <dbReference type="RuleBase" id="RU003844"/>
    </source>
</evidence>
<dbReference type="EMBL" id="JAJSOW010000004">
    <property type="protein sequence ID" value="KAI9192111.1"/>
    <property type="molecule type" value="Genomic_DNA"/>
</dbReference>